<proteinExistence type="predicted"/>
<evidence type="ECO:0008006" key="4">
    <source>
        <dbReference type="Google" id="ProtNLM"/>
    </source>
</evidence>
<gene>
    <name evidence="2" type="ORF">ACK4CT_36150</name>
</gene>
<name>A0ABW9LLY2_9MYCO</name>
<accession>A0ABW9LLY2</accession>
<evidence type="ECO:0000313" key="3">
    <source>
        <dbReference type="Proteomes" id="UP001635816"/>
    </source>
</evidence>
<organism evidence="2 3">
    <name type="scientific">Mycolicibacterium nivoides</name>
    <dbReference type="NCBI Taxonomy" id="2487344"/>
    <lineage>
        <taxon>Bacteria</taxon>
        <taxon>Bacillati</taxon>
        <taxon>Actinomycetota</taxon>
        <taxon>Actinomycetes</taxon>
        <taxon>Mycobacteriales</taxon>
        <taxon>Mycobacteriaceae</taxon>
        <taxon>Mycolicibacterium</taxon>
    </lineage>
</organism>
<evidence type="ECO:0000256" key="1">
    <source>
        <dbReference type="SAM" id="Coils"/>
    </source>
</evidence>
<feature type="coiled-coil region" evidence="1">
    <location>
        <begin position="141"/>
        <end position="168"/>
    </location>
</feature>
<reference evidence="2 3" key="1">
    <citation type="submission" date="2024-12" db="EMBL/GenBank/DDBJ databases">
        <title>The coexistence of Mycolicibacterium septicum and Mycolicibacterium nivoides in clinical samples.</title>
        <authorList>
            <person name="Wang C."/>
            <person name="Feng Y."/>
            <person name="Zong Z."/>
        </authorList>
    </citation>
    <scope>NUCLEOTIDE SEQUENCE [LARGE SCALE GENOMIC DNA]</scope>
    <source>
        <strain evidence="2 3">120309</strain>
    </source>
</reference>
<keyword evidence="1" id="KW-0175">Coiled coil</keyword>
<dbReference type="EMBL" id="JBKBDD010000029">
    <property type="protein sequence ID" value="MFN6548584.1"/>
    <property type="molecule type" value="Genomic_DNA"/>
</dbReference>
<keyword evidence="3" id="KW-1185">Reference proteome</keyword>
<evidence type="ECO:0000313" key="2">
    <source>
        <dbReference type="EMBL" id="MFN6548584.1"/>
    </source>
</evidence>
<dbReference type="Proteomes" id="UP001635816">
    <property type="component" value="Unassembled WGS sequence"/>
</dbReference>
<comment type="caution">
    <text evidence="2">The sequence shown here is derived from an EMBL/GenBank/DDBJ whole genome shotgun (WGS) entry which is preliminary data.</text>
</comment>
<protein>
    <recommendedName>
        <fullName evidence="4">Helix-turn-helix domain-containing protein</fullName>
    </recommendedName>
</protein>
<dbReference type="RefSeq" id="WP_409545975.1">
    <property type="nucleotide sequence ID" value="NZ_JBKBDD010000029.1"/>
</dbReference>
<sequence>MEQILHHLATLRDRRAASQRAADNDRDEIYALIRSMPPNTDKTAIHRASGVSRPTVYQLLEQGFSLHTEPELLTSEAAVREYIAQIRAARANPDAQIGLLDVIAAFIADAECSIGNRRQDGADWDWPDLEDALGSARAWQRSQAAGDLDELLDALNEAAQRVEDDVRDAATGE</sequence>